<evidence type="ECO:0000313" key="2">
    <source>
        <dbReference type="EMBL" id="RVX71376.1"/>
    </source>
</evidence>
<dbReference type="InterPro" id="IPR018811">
    <property type="entry name" value="MRX11"/>
</dbReference>
<sequence>MRRSPFRAVRSHRPSLHSTRLGRRWQSTKEPEKPHKSSPSIEKQAATRSNFDRLVARTPRFLRPTLLGLKNAPVSHVTAFFILHELTAIVPLLGLAGAFHYWQWLPSSFAEGQWVVEGAQKFGRYFRKKGWITQQDEHEVQDKTLEGQASSYENAAISQKSGRNCNSNSTRWIVELATAYAVVKVSLPFRLVLSVWASPWFARWTIIPVGNVVRSIWTR</sequence>
<feature type="compositionally biased region" description="Basic residues" evidence="1">
    <location>
        <begin position="1"/>
        <end position="23"/>
    </location>
</feature>
<feature type="region of interest" description="Disordered" evidence="1">
    <location>
        <begin position="1"/>
        <end position="49"/>
    </location>
</feature>
<protein>
    <submittedName>
        <fullName evidence="2">Uncharacterized protein</fullName>
    </submittedName>
</protein>
<feature type="compositionally biased region" description="Polar residues" evidence="1">
    <location>
        <begin position="37"/>
        <end position="49"/>
    </location>
</feature>
<evidence type="ECO:0000256" key="1">
    <source>
        <dbReference type="SAM" id="MobiDB-lite"/>
    </source>
</evidence>
<accession>A0A438N6H6</accession>
<proteinExistence type="predicted"/>
<dbReference type="GO" id="GO:0005739">
    <property type="term" value="C:mitochondrion"/>
    <property type="evidence" value="ECO:0007669"/>
    <property type="project" value="TreeGrafter"/>
</dbReference>
<dbReference type="OrthoDB" id="5580261at2759"/>
<gene>
    <name evidence="2" type="ORF">B0A52_04950</name>
</gene>
<dbReference type="EMBL" id="NAJM01000018">
    <property type="protein sequence ID" value="RVX71376.1"/>
    <property type="molecule type" value="Genomic_DNA"/>
</dbReference>
<comment type="caution">
    <text evidence="2">The sequence shown here is derived from an EMBL/GenBank/DDBJ whole genome shotgun (WGS) entry which is preliminary data.</text>
</comment>
<organism evidence="2 3">
    <name type="scientific">Exophiala mesophila</name>
    <name type="common">Black yeast-like fungus</name>
    <dbReference type="NCBI Taxonomy" id="212818"/>
    <lineage>
        <taxon>Eukaryota</taxon>
        <taxon>Fungi</taxon>
        <taxon>Dikarya</taxon>
        <taxon>Ascomycota</taxon>
        <taxon>Pezizomycotina</taxon>
        <taxon>Eurotiomycetes</taxon>
        <taxon>Chaetothyriomycetidae</taxon>
        <taxon>Chaetothyriales</taxon>
        <taxon>Herpotrichiellaceae</taxon>
        <taxon>Exophiala</taxon>
    </lineage>
</organism>
<reference evidence="2 3" key="1">
    <citation type="submission" date="2017-03" db="EMBL/GenBank/DDBJ databases">
        <title>Genomes of endolithic fungi from Antarctica.</title>
        <authorList>
            <person name="Coleine C."/>
            <person name="Masonjones S."/>
            <person name="Stajich J.E."/>
        </authorList>
    </citation>
    <scope>NUCLEOTIDE SEQUENCE [LARGE SCALE GENOMIC DNA]</scope>
    <source>
        <strain evidence="2 3">CCFEE 6314</strain>
    </source>
</reference>
<evidence type="ECO:0000313" key="3">
    <source>
        <dbReference type="Proteomes" id="UP000288859"/>
    </source>
</evidence>
<dbReference type="Pfam" id="PF10306">
    <property type="entry name" value="FLILHELTA"/>
    <property type="match status" value="1"/>
</dbReference>
<dbReference type="PANTHER" id="PTHR28002">
    <property type="entry name" value="MIOREX COMPLEX COMPONENT 11"/>
    <property type="match status" value="1"/>
</dbReference>
<dbReference type="Proteomes" id="UP000288859">
    <property type="component" value="Unassembled WGS sequence"/>
</dbReference>
<dbReference type="VEuPathDB" id="FungiDB:PV10_04359"/>
<dbReference type="PANTHER" id="PTHR28002:SF1">
    <property type="entry name" value="MIOREX COMPLEX COMPONENT 11"/>
    <property type="match status" value="1"/>
</dbReference>
<dbReference type="AlphaFoldDB" id="A0A438N6H6"/>
<name>A0A438N6H6_EXOME</name>